<feature type="compositionally biased region" description="Low complexity" evidence="2">
    <location>
        <begin position="206"/>
        <end position="216"/>
    </location>
</feature>
<dbReference type="Gene3D" id="1.10.506.10">
    <property type="entry name" value="GTPase Activation - p120gap, domain 1"/>
    <property type="match status" value="1"/>
</dbReference>
<evidence type="ECO:0000259" key="3">
    <source>
        <dbReference type="PROSITE" id="PS50018"/>
    </source>
</evidence>
<feature type="non-terminal residue" evidence="4">
    <location>
        <position position="320"/>
    </location>
</feature>
<dbReference type="PANTHER" id="PTHR10194">
    <property type="entry name" value="RAS GTPASE-ACTIVATING PROTEINS"/>
    <property type="match status" value="1"/>
</dbReference>
<feature type="region of interest" description="Disordered" evidence="2">
    <location>
        <begin position="1"/>
        <end position="25"/>
    </location>
</feature>
<comment type="caution">
    <text evidence="4">The sequence shown here is derived from an EMBL/GenBank/DDBJ whole genome shotgun (WGS) entry which is preliminary data.</text>
</comment>
<organism evidence="4 5">
    <name type="scientific">Olpidium bornovanus</name>
    <dbReference type="NCBI Taxonomy" id="278681"/>
    <lineage>
        <taxon>Eukaryota</taxon>
        <taxon>Fungi</taxon>
        <taxon>Fungi incertae sedis</taxon>
        <taxon>Olpidiomycota</taxon>
        <taxon>Olpidiomycotina</taxon>
        <taxon>Olpidiomycetes</taxon>
        <taxon>Olpidiales</taxon>
        <taxon>Olpidiaceae</taxon>
        <taxon>Olpidium</taxon>
    </lineage>
</organism>
<feature type="region of interest" description="Disordered" evidence="2">
    <location>
        <begin position="277"/>
        <end position="320"/>
    </location>
</feature>
<proteinExistence type="predicted"/>
<evidence type="ECO:0000313" key="5">
    <source>
        <dbReference type="Proteomes" id="UP000673691"/>
    </source>
</evidence>
<dbReference type="InterPro" id="IPR008936">
    <property type="entry name" value="Rho_GTPase_activation_prot"/>
</dbReference>
<dbReference type="EMBL" id="JAEFCI010010331">
    <property type="protein sequence ID" value="KAG5457277.1"/>
    <property type="molecule type" value="Genomic_DNA"/>
</dbReference>
<dbReference type="Proteomes" id="UP000673691">
    <property type="component" value="Unassembled WGS sequence"/>
</dbReference>
<dbReference type="PROSITE" id="PS50018">
    <property type="entry name" value="RAS_GTPASE_ACTIV_2"/>
    <property type="match status" value="1"/>
</dbReference>
<dbReference type="GO" id="GO:0005096">
    <property type="term" value="F:GTPase activator activity"/>
    <property type="evidence" value="ECO:0007669"/>
    <property type="project" value="UniProtKB-KW"/>
</dbReference>
<accession>A0A8H7ZQH2</accession>
<dbReference type="AlphaFoldDB" id="A0A8H7ZQH2"/>
<name>A0A8H7ZQH2_9FUNG</name>
<dbReference type="InterPro" id="IPR001936">
    <property type="entry name" value="RasGAP_dom"/>
</dbReference>
<protein>
    <recommendedName>
        <fullName evidence="3">Ras-GAP domain-containing protein</fullName>
    </recommendedName>
</protein>
<keyword evidence="5" id="KW-1185">Reference proteome</keyword>
<feature type="domain" description="Ras-GAP" evidence="3">
    <location>
        <begin position="72"/>
        <end position="273"/>
    </location>
</feature>
<evidence type="ECO:0000313" key="4">
    <source>
        <dbReference type="EMBL" id="KAG5457277.1"/>
    </source>
</evidence>
<reference evidence="4 5" key="1">
    <citation type="journal article" name="Sci. Rep.">
        <title>Genome-scale phylogenetic analyses confirm Olpidium as the closest living zoosporic fungus to the non-flagellated, terrestrial fungi.</title>
        <authorList>
            <person name="Chang Y."/>
            <person name="Rochon D."/>
            <person name="Sekimoto S."/>
            <person name="Wang Y."/>
            <person name="Chovatia M."/>
            <person name="Sandor L."/>
            <person name="Salamov A."/>
            <person name="Grigoriev I.V."/>
            <person name="Stajich J.E."/>
            <person name="Spatafora J.W."/>
        </authorList>
    </citation>
    <scope>NUCLEOTIDE SEQUENCE [LARGE SCALE GENOMIC DNA]</scope>
    <source>
        <strain evidence="4">S191</strain>
    </source>
</reference>
<evidence type="ECO:0000256" key="2">
    <source>
        <dbReference type="SAM" id="MobiDB-lite"/>
    </source>
</evidence>
<dbReference type="InterPro" id="IPR039360">
    <property type="entry name" value="Ras_GTPase"/>
</dbReference>
<gene>
    <name evidence="4" type="ORF">BJ554DRAFT_2754</name>
</gene>
<feature type="non-terminal residue" evidence="4">
    <location>
        <position position="1"/>
    </location>
</feature>
<feature type="region of interest" description="Disordered" evidence="2">
    <location>
        <begin position="189"/>
        <end position="219"/>
    </location>
</feature>
<dbReference type="SUPFAM" id="SSF48350">
    <property type="entry name" value="GTPase activation domain, GAP"/>
    <property type="match status" value="1"/>
</dbReference>
<dbReference type="PANTHER" id="PTHR10194:SF60">
    <property type="entry name" value="RAS GTPASE-ACTIVATING PROTEIN RASKOL"/>
    <property type="match status" value="1"/>
</dbReference>
<keyword evidence="1" id="KW-0343">GTPase activation</keyword>
<dbReference type="Pfam" id="PF00616">
    <property type="entry name" value="RasGAP"/>
    <property type="match status" value="1"/>
</dbReference>
<sequence length="320" mass="33373">TGVDGAGPFCTQTGPRAAGRARSRAEEGGKFVGHKPLKESQVRLRATDILLSNNHRLLSVICHSNLAGGFAVSASAAVLSVLLSQGRNFTEQFLQDLLREKMELACEIRVVTRFFSLERVRRVSPSDILRDNSVATMLVNAYAREAGGGYMRAVLQDPVRSVHGLVEKCEMDPAKVAILLGAAPPGCSAADAPADKRPPAPPLPSPNAASGTAAAVDGGGGAPQLAAVEEVLVRSAQNLRTACARILTAILASREEMPAALRRMALFVRRLVEDAEEAASAAVTAKADEPPPDAAQAAPPKEGEEPTATDHPADAAGADP</sequence>
<dbReference type="OrthoDB" id="28245at2759"/>
<evidence type="ECO:0000256" key="1">
    <source>
        <dbReference type="ARBA" id="ARBA00022468"/>
    </source>
</evidence>